<dbReference type="GO" id="GO:0005759">
    <property type="term" value="C:mitochondrial matrix"/>
    <property type="evidence" value="ECO:0007669"/>
    <property type="project" value="TreeGrafter"/>
</dbReference>
<evidence type="ECO:0000256" key="1">
    <source>
        <dbReference type="SAM" id="MobiDB-lite"/>
    </source>
</evidence>
<feature type="compositionally biased region" description="Polar residues" evidence="1">
    <location>
        <begin position="370"/>
        <end position="381"/>
    </location>
</feature>
<feature type="region of interest" description="Disordered" evidence="1">
    <location>
        <begin position="357"/>
        <end position="381"/>
    </location>
</feature>
<dbReference type="AlphaFoldDB" id="A0A0K6SB94"/>
<evidence type="ECO:0008006" key="3">
    <source>
        <dbReference type="Google" id="ProtNLM"/>
    </source>
</evidence>
<accession>A0A0K6SB94</accession>
<feature type="compositionally biased region" description="Basic and acidic residues" evidence="1">
    <location>
        <begin position="549"/>
        <end position="571"/>
    </location>
</feature>
<organism evidence="2">
    <name type="scientific">Chromera velia CCMP2878</name>
    <dbReference type="NCBI Taxonomy" id="1169474"/>
    <lineage>
        <taxon>Eukaryota</taxon>
        <taxon>Sar</taxon>
        <taxon>Alveolata</taxon>
        <taxon>Colpodellida</taxon>
        <taxon>Chromeraceae</taxon>
        <taxon>Chromera</taxon>
    </lineage>
</organism>
<sequence>MRRSRPFVVVESIFVCTKSAGKRWNSSLPILPAVSKGETRGDGRRRHVPPSVTISLRKEAAASAGRSGHRQSLKRREESILKVHGSIDELSSSPSAALGEGDPGLLVFSSWSPDAWPVSSWSVVLQSGQVHRYDTRRLVGGVRSCCREILKLGKREGENVGALTRSCEAVSVLLSLAEELTEREETAEDIRAECQKSVAVFNILKTCRLAPSFARLIRETASSMTVIRKLAQAAVAEMNSLIGKAEEREVGVVPSIDAGQGLDFCPRVSDGTGYAVKQLANAAGDARTILQDPQLAQEIAFGVGRVLREMPGVLDVGPKTGRLFVTGVTWGLAVAQLRDRQVFVMLRDEVTKLIDQEDEKQKQTGGGGTNLNSANIHQPSVSPEVGPPALALFAWSMARAAMLDTELTEKICSFAVRHYLFVLFSEHDLAMLLWAFTKALTPPQGVNKSHATLHWNSSRNPTGRSPGAKMGALTRIGEHPWRDTLMDQVASSLSASSHAHLTGFLPRHLASILHSFAKLQPEHTPRLSSCRAALFDAVSDALLTQLLQRETKRERERERGIQPQRRQREGDGEVGPQDIANTLWAFAKVGHTSPSTLSALARTANDKLQTALASSPPGASRAVSAGFTSQGIANVAWAISTLGQSEPVLFESLLDAALDPGWVDGLNAQDWTNLGWSGAVQIALLPVEEEQKGGGRRQALFDRVERLFLFFCNRKGGPEGLSSFLDTCHWWSWWQVFSLLSLDRRGGREVPVWSPGVICLMEGVRLKTVEAQRAQTGVRQQERGGGEARSLLERSIAQSLRELGVGFSQEVSVEGHHLPPVDFLVTVPEGVKANGSEKVVLQADGRHHFLTGLSEDDKNSLRPLGNGVLRNLLVRLAGWPLVVVGKYEWDQLDVSADLGDTLKRRTEFLWQKLHEAIKAEIDSK</sequence>
<dbReference type="GO" id="GO:0000963">
    <property type="term" value="P:mitochondrial RNA processing"/>
    <property type="evidence" value="ECO:0007669"/>
    <property type="project" value="TreeGrafter"/>
</dbReference>
<dbReference type="GO" id="GO:0035770">
    <property type="term" value="C:ribonucleoprotein granule"/>
    <property type="evidence" value="ECO:0007669"/>
    <property type="project" value="TreeGrafter"/>
</dbReference>
<gene>
    <name evidence="2" type="ORF">Cvel_12686.t1</name>
</gene>
<evidence type="ECO:0000313" key="2">
    <source>
        <dbReference type="EMBL" id="CUC10829.1"/>
    </source>
</evidence>
<dbReference type="VEuPathDB" id="CryptoDB:Cvel_12686"/>
<dbReference type="EMBL" id="CDMZ01005775">
    <property type="protein sequence ID" value="CUC10829.1"/>
    <property type="molecule type" value="Genomic_DNA"/>
</dbReference>
<dbReference type="GO" id="GO:0003723">
    <property type="term" value="F:RNA binding"/>
    <property type="evidence" value="ECO:0007669"/>
    <property type="project" value="TreeGrafter"/>
</dbReference>
<dbReference type="GO" id="GO:0044528">
    <property type="term" value="P:regulation of mitochondrial mRNA stability"/>
    <property type="evidence" value="ECO:0007669"/>
    <property type="project" value="TreeGrafter"/>
</dbReference>
<proteinExistence type="predicted"/>
<dbReference type="PANTHER" id="PTHR21228:SF40">
    <property type="entry name" value="LD45607P"/>
    <property type="match status" value="1"/>
</dbReference>
<dbReference type="InterPro" id="IPR050870">
    <property type="entry name" value="FAST_kinase"/>
</dbReference>
<protein>
    <recommendedName>
        <fullName evidence="3">RAP domain-containing protein</fullName>
    </recommendedName>
</protein>
<name>A0A0K6SB94_9ALVE</name>
<feature type="region of interest" description="Disordered" evidence="1">
    <location>
        <begin position="549"/>
        <end position="574"/>
    </location>
</feature>
<reference evidence="2" key="1">
    <citation type="submission" date="2014-11" db="EMBL/GenBank/DDBJ databases">
        <title>Molecular phylogeny of cliff fern family Woodsiaceae with morphological implications.</title>
        <authorList>
            <person name="Shao Y.-Z."/>
            <person name="Wei R."/>
            <person name="Zhang X.-C."/>
        </authorList>
    </citation>
    <scope>NUCLEOTIDE SEQUENCE</scope>
</reference>
<dbReference type="PANTHER" id="PTHR21228">
    <property type="entry name" value="FAST LEU-RICH DOMAIN-CONTAINING"/>
    <property type="match status" value="1"/>
</dbReference>